<sequence>MLSLTAVARGPTHAVWLCRLGSALRTVLACSIVGCTTLFGPPPLQRLLAFPAFSYVTAVLIVSDARLGDTLRGCWHVLCATVQVVVPALLSLWLIGAGQLSTGLAAAVVALSVFVVGLPEWTHLMTKRIAFGQIVIVYVGASIIHGEGAGAFMHLLHVASSTALGALASVLALLLPYPRLASSEVNEIWKSYAENASERLNLFLEAFSAPDNSTALDSISQAKFFSERGDKLLQTIRLVEDAILWERPWTRFLKPHCFAPGERLQAIEIPLRGMEIALSSFTSLPIAIADEELGNALQRVNVNTSLRLEQAKCSQPLASTTVHNSTGKFLDKPLQALKTISPAHAPPSAFFFLSCMQLLQDGLPSPQNPEPISNIGHKSNTEESRNSKKPVTYSFKMMWSSWNMSLASGRLVFALKCSLSLGLAVLFGLMYNKENAYWSGLTIAISFATGRQAMFTVANARAQGTAMGSVFGILGCFVFQSSMVIRFLLLLPWMIFASFLMHSRMYGQAGGISTVIGALLILGRKNYGSPSEFAIARITEAFIGLSCFIMVEIFLRPRRAATLAKIQLSQSLATLQECIKEMVVCVGQTDSPDFLLPAMREKQNKLKMNVNELNKFIGEAKLEPNFWFLPFQGACYSKLWESLSKVEDLLLFVAHNIDFLLQASQRFEVSWKEIQENIHSDLELFKETVTSSLKYLVKITSIESLTLLRKELQKKIIAHDIELGRPPNAHWLWGTDDEEIEKILTSFLQHSEEIINEIHTNKDKEELKSQMVLSLGALGFCMGSLMRETRKIEKGIQELVQCENPSSYIDFSEISCKINALYV</sequence>
<keyword evidence="2" id="KW-1003">Cell membrane</keyword>
<feature type="transmembrane region" description="Helical" evidence="7">
    <location>
        <begin position="505"/>
        <end position="522"/>
    </location>
</feature>
<evidence type="ECO:0000259" key="8">
    <source>
        <dbReference type="Pfam" id="PF13515"/>
    </source>
</evidence>
<gene>
    <name evidence="9" type="ORF">PVL29_010247</name>
</gene>
<comment type="caution">
    <text evidence="9">The sequence shown here is derived from an EMBL/GenBank/DDBJ whole genome shotgun (WGS) entry which is preliminary data.</text>
</comment>
<comment type="subcellular location">
    <subcellularLocation>
        <location evidence="1">Cell membrane</location>
        <topology evidence="1">Multi-pass membrane protein</topology>
    </subcellularLocation>
</comment>
<protein>
    <recommendedName>
        <fullName evidence="8">Integral membrane bound transporter domain-containing protein</fullName>
    </recommendedName>
</protein>
<feature type="region of interest" description="Disordered" evidence="6">
    <location>
        <begin position="366"/>
        <end position="387"/>
    </location>
</feature>
<evidence type="ECO:0000256" key="3">
    <source>
        <dbReference type="ARBA" id="ARBA00022692"/>
    </source>
</evidence>
<dbReference type="PANTHER" id="PTHR30509:SF34">
    <property type="entry name" value="F3L24.34 PROTEIN"/>
    <property type="match status" value="1"/>
</dbReference>
<dbReference type="GO" id="GO:0005886">
    <property type="term" value="C:plasma membrane"/>
    <property type="evidence" value="ECO:0007669"/>
    <property type="project" value="UniProtKB-SubCell"/>
</dbReference>
<feature type="transmembrane region" description="Helical" evidence="7">
    <location>
        <begin position="44"/>
        <end position="62"/>
    </location>
</feature>
<keyword evidence="5 7" id="KW-0472">Membrane</keyword>
<feature type="transmembrane region" description="Helical" evidence="7">
    <location>
        <begin position="534"/>
        <end position="555"/>
    </location>
</feature>
<evidence type="ECO:0000313" key="10">
    <source>
        <dbReference type="Proteomes" id="UP001168098"/>
    </source>
</evidence>
<dbReference type="AlphaFoldDB" id="A0AA38ZT05"/>
<feature type="transmembrane region" description="Helical" evidence="7">
    <location>
        <begin position="470"/>
        <end position="493"/>
    </location>
</feature>
<keyword evidence="3 7" id="KW-0812">Transmembrane</keyword>
<feature type="domain" description="Integral membrane bound transporter" evidence="8">
    <location>
        <begin position="423"/>
        <end position="551"/>
    </location>
</feature>
<evidence type="ECO:0000256" key="1">
    <source>
        <dbReference type="ARBA" id="ARBA00004651"/>
    </source>
</evidence>
<dbReference type="InterPro" id="IPR049453">
    <property type="entry name" value="Memb_transporter_dom"/>
</dbReference>
<feature type="transmembrane region" description="Helical" evidence="7">
    <location>
        <begin position="130"/>
        <end position="146"/>
    </location>
</feature>
<feature type="transmembrane region" description="Helical" evidence="7">
    <location>
        <begin position="152"/>
        <end position="175"/>
    </location>
</feature>
<proteinExistence type="predicted"/>
<reference evidence="9 10" key="1">
    <citation type="journal article" date="2023" name="BMC Biotechnol.">
        <title>Vitis rotundifolia cv Carlos genome sequencing.</title>
        <authorList>
            <person name="Huff M."/>
            <person name="Hulse-Kemp A."/>
            <person name="Scheffler B."/>
            <person name="Youngblood R."/>
            <person name="Simpson S."/>
            <person name="Babiker E."/>
            <person name="Staton M."/>
        </authorList>
    </citation>
    <scope>NUCLEOTIDE SEQUENCE [LARGE SCALE GENOMIC DNA]</scope>
    <source>
        <tissue evidence="9">Leaf</tissue>
    </source>
</reference>
<organism evidence="9 10">
    <name type="scientific">Vitis rotundifolia</name>
    <name type="common">Muscadine grape</name>
    <dbReference type="NCBI Taxonomy" id="103349"/>
    <lineage>
        <taxon>Eukaryota</taxon>
        <taxon>Viridiplantae</taxon>
        <taxon>Streptophyta</taxon>
        <taxon>Embryophyta</taxon>
        <taxon>Tracheophyta</taxon>
        <taxon>Spermatophyta</taxon>
        <taxon>Magnoliopsida</taxon>
        <taxon>eudicotyledons</taxon>
        <taxon>Gunneridae</taxon>
        <taxon>Pentapetalae</taxon>
        <taxon>rosids</taxon>
        <taxon>Vitales</taxon>
        <taxon>Vitaceae</taxon>
        <taxon>Viteae</taxon>
        <taxon>Vitis</taxon>
    </lineage>
</organism>
<keyword evidence="4 7" id="KW-1133">Transmembrane helix</keyword>
<accession>A0AA38ZT05</accession>
<keyword evidence="10" id="KW-1185">Reference proteome</keyword>
<evidence type="ECO:0000256" key="2">
    <source>
        <dbReference type="ARBA" id="ARBA00022475"/>
    </source>
</evidence>
<name>A0AA38ZT05_VITRO</name>
<feature type="transmembrane region" description="Helical" evidence="7">
    <location>
        <begin position="74"/>
        <end position="94"/>
    </location>
</feature>
<feature type="transmembrane region" description="Helical" evidence="7">
    <location>
        <begin position="437"/>
        <end position="458"/>
    </location>
</feature>
<dbReference type="PANTHER" id="PTHR30509">
    <property type="entry name" value="P-HYDROXYBENZOIC ACID EFFLUX PUMP SUBUNIT-RELATED"/>
    <property type="match status" value="1"/>
</dbReference>
<evidence type="ECO:0000256" key="6">
    <source>
        <dbReference type="SAM" id="MobiDB-lite"/>
    </source>
</evidence>
<evidence type="ECO:0000256" key="5">
    <source>
        <dbReference type="ARBA" id="ARBA00023136"/>
    </source>
</evidence>
<dbReference type="Pfam" id="PF13515">
    <property type="entry name" value="FUSC_2"/>
    <property type="match status" value="1"/>
</dbReference>
<evidence type="ECO:0000313" key="9">
    <source>
        <dbReference type="EMBL" id="KAJ9694681.1"/>
    </source>
</evidence>
<feature type="transmembrane region" description="Helical" evidence="7">
    <location>
        <begin position="100"/>
        <end position="118"/>
    </location>
</feature>
<dbReference type="EMBL" id="JARBHA010000008">
    <property type="protein sequence ID" value="KAJ9694681.1"/>
    <property type="molecule type" value="Genomic_DNA"/>
</dbReference>
<evidence type="ECO:0000256" key="4">
    <source>
        <dbReference type="ARBA" id="ARBA00022989"/>
    </source>
</evidence>
<dbReference type="Proteomes" id="UP001168098">
    <property type="component" value="Unassembled WGS sequence"/>
</dbReference>
<feature type="transmembrane region" description="Helical" evidence="7">
    <location>
        <begin position="411"/>
        <end position="431"/>
    </location>
</feature>
<evidence type="ECO:0000256" key="7">
    <source>
        <dbReference type="SAM" id="Phobius"/>
    </source>
</evidence>